<dbReference type="InterPro" id="IPR022703">
    <property type="entry name" value="DUF3533"/>
</dbReference>
<accession>A0A8H3FVZ4</accession>
<feature type="transmembrane region" description="Helical" evidence="2">
    <location>
        <begin position="389"/>
        <end position="409"/>
    </location>
</feature>
<reference evidence="4" key="1">
    <citation type="submission" date="2021-03" db="EMBL/GenBank/DDBJ databases">
        <authorList>
            <person name="Tagirdzhanova G."/>
        </authorList>
    </citation>
    <scope>NUCLEOTIDE SEQUENCE</scope>
</reference>
<dbReference type="AlphaFoldDB" id="A0A8H3FVZ4"/>
<feature type="domain" description="DUF3533" evidence="3">
    <location>
        <begin position="63"/>
        <end position="458"/>
    </location>
</feature>
<feature type="transmembrane region" description="Helical" evidence="2">
    <location>
        <begin position="354"/>
        <end position="377"/>
    </location>
</feature>
<keyword evidence="2" id="KW-0472">Membrane</keyword>
<keyword evidence="2" id="KW-1133">Transmembrane helix</keyword>
<evidence type="ECO:0000259" key="3">
    <source>
        <dbReference type="Pfam" id="PF12051"/>
    </source>
</evidence>
<dbReference type="Pfam" id="PF12051">
    <property type="entry name" value="DUF3533"/>
    <property type="match status" value="1"/>
</dbReference>
<dbReference type="Proteomes" id="UP000664521">
    <property type="component" value="Unassembled WGS sequence"/>
</dbReference>
<feature type="transmembrane region" description="Helical" evidence="2">
    <location>
        <begin position="264"/>
        <end position="288"/>
    </location>
</feature>
<comment type="caution">
    <text evidence="4">The sequence shown here is derived from an EMBL/GenBank/DDBJ whole genome shotgun (WGS) entry which is preliminary data.</text>
</comment>
<keyword evidence="2" id="KW-0812">Transmembrane</keyword>
<feature type="compositionally biased region" description="Polar residues" evidence="1">
    <location>
        <begin position="8"/>
        <end position="24"/>
    </location>
</feature>
<dbReference type="InterPro" id="IPR053001">
    <property type="entry name" value="MNNG_permease-like"/>
</dbReference>
<evidence type="ECO:0000256" key="2">
    <source>
        <dbReference type="SAM" id="Phobius"/>
    </source>
</evidence>
<organism evidence="4 5">
    <name type="scientific">Heterodermia speciosa</name>
    <dbReference type="NCBI Taxonomy" id="116794"/>
    <lineage>
        <taxon>Eukaryota</taxon>
        <taxon>Fungi</taxon>
        <taxon>Dikarya</taxon>
        <taxon>Ascomycota</taxon>
        <taxon>Pezizomycotina</taxon>
        <taxon>Lecanoromycetes</taxon>
        <taxon>OSLEUM clade</taxon>
        <taxon>Lecanoromycetidae</taxon>
        <taxon>Caliciales</taxon>
        <taxon>Physciaceae</taxon>
        <taxon>Heterodermia</taxon>
    </lineage>
</organism>
<protein>
    <recommendedName>
        <fullName evidence="3">DUF3533 domain-containing protein</fullName>
    </recommendedName>
</protein>
<evidence type="ECO:0000256" key="1">
    <source>
        <dbReference type="SAM" id="MobiDB-lite"/>
    </source>
</evidence>
<feature type="transmembrane region" description="Helical" evidence="2">
    <location>
        <begin position="446"/>
        <end position="467"/>
    </location>
</feature>
<feature type="region of interest" description="Disordered" evidence="1">
    <location>
        <begin position="1"/>
        <end position="28"/>
    </location>
</feature>
<dbReference type="EMBL" id="CAJPDS010000061">
    <property type="protein sequence ID" value="CAF9932082.1"/>
    <property type="molecule type" value="Genomic_DNA"/>
</dbReference>
<gene>
    <name evidence="4" type="ORF">HETSPECPRED_008277</name>
</gene>
<dbReference type="OrthoDB" id="2140105at2759"/>
<dbReference type="GO" id="GO:0016020">
    <property type="term" value="C:membrane"/>
    <property type="evidence" value="ECO:0007669"/>
    <property type="project" value="TreeGrafter"/>
</dbReference>
<dbReference type="PANTHER" id="PTHR34814">
    <property type="entry name" value="NITROSOGUANIDINE RESISTANCE PROTEIN SNG1"/>
    <property type="match status" value="1"/>
</dbReference>
<feature type="transmembrane region" description="Helical" evidence="2">
    <location>
        <begin position="309"/>
        <end position="334"/>
    </location>
</feature>
<keyword evidence="5" id="KW-1185">Reference proteome</keyword>
<sequence>MEPETADTKSNVVVSSPTDLSNVQSDEEAPFGYGKEKCDHAGFWDHSMINIRLHVLKLWAKTVLILCVFVLLVLAISNGVYSDTPQRLGSLNVYVVNFDARLDPYLGNDSLVGEAVVNVAETIAKSGGPHLGYATMDPSVFNNDPMEVRQAVYDFKAYAAIIVNANATALLRQAVELGNTSYDPDGAGQMIYVSARDQTAIQAFVVPQLNSFERAVSTHFSTSWAQGLLQNDSVSRSTLEKVPQVLSPAIGFTAFDLRPFGPSLITPAVSIHLINLIIIAFFSFTFFLKTHMKFTVPRGHPPLHFHHLIVWRWCATVAAYFLLSLAFSVVVLAYQVPTANPPASQTEPAMNPSAYGRGTFVVYWMLNFVGMAALGLACENVAMALGEPWTAMWIIFWVTMNVSTAFNSLDLAPRFYQWGYAFPLHNIVEASHQIFFDLHSRIGRNFGILFAWAIVNTIVFPFACYLMRWKQVREYKLKQEKKERWLREMAKSRTMLGMAKEQ</sequence>
<evidence type="ECO:0000313" key="4">
    <source>
        <dbReference type="EMBL" id="CAF9932082.1"/>
    </source>
</evidence>
<dbReference type="PANTHER" id="PTHR34814:SF1">
    <property type="entry name" value="NITROSOGUANIDINE RESISTANCE PROTEIN SNG1"/>
    <property type="match status" value="1"/>
</dbReference>
<evidence type="ECO:0000313" key="5">
    <source>
        <dbReference type="Proteomes" id="UP000664521"/>
    </source>
</evidence>
<feature type="transmembrane region" description="Helical" evidence="2">
    <location>
        <begin position="58"/>
        <end position="81"/>
    </location>
</feature>
<name>A0A8H3FVZ4_9LECA</name>
<proteinExistence type="predicted"/>